<feature type="transmembrane region" description="Helical" evidence="5">
    <location>
        <begin position="279"/>
        <end position="300"/>
    </location>
</feature>
<proteinExistence type="predicted"/>
<organism evidence="7 8">
    <name type="scientific">Cyphellophora europaea (strain CBS 101466)</name>
    <name type="common">Phialophora europaea</name>
    <dbReference type="NCBI Taxonomy" id="1220924"/>
    <lineage>
        <taxon>Eukaryota</taxon>
        <taxon>Fungi</taxon>
        <taxon>Dikarya</taxon>
        <taxon>Ascomycota</taxon>
        <taxon>Pezizomycotina</taxon>
        <taxon>Eurotiomycetes</taxon>
        <taxon>Chaetothyriomycetidae</taxon>
        <taxon>Chaetothyriales</taxon>
        <taxon>Cyphellophoraceae</taxon>
        <taxon>Cyphellophora</taxon>
    </lineage>
</organism>
<evidence type="ECO:0000256" key="4">
    <source>
        <dbReference type="ARBA" id="ARBA00023136"/>
    </source>
</evidence>
<dbReference type="OrthoDB" id="2533084at2759"/>
<dbReference type="GO" id="GO:0005886">
    <property type="term" value="C:plasma membrane"/>
    <property type="evidence" value="ECO:0007669"/>
    <property type="project" value="TreeGrafter"/>
</dbReference>
<reference evidence="7 8" key="1">
    <citation type="submission" date="2013-03" db="EMBL/GenBank/DDBJ databases">
        <title>The Genome Sequence of Phialophora europaea CBS 101466.</title>
        <authorList>
            <consortium name="The Broad Institute Genomics Platform"/>
            <person name="Cuomo C."/>
            <person name="de Hoog S."/>
            <person name="Gorbushina A."/>
            <person name="Walker B."/>
            <person name="Young S.K."/>
            <person name="Zeng Q."/>
            <person name="Gargeya S."/>
            <person name="Fitzgerald M."/>
            <person name="Haas B."/>
            <person name="Abouelleil A."/>
            <person name="Allen A.W."/>
            <person name="Alvarado L."/>
            <person name="Arachchi H.M."/>
            <person name="Berlin A.M."/>
            <person name="Chapman S.B."/>
            <person name="Gainer-Dewar J."/>
            <person name="Goldberg J."/>
            <person name="Griggs A."/>
            <person name="Gujja S."/>
            <person name="Hansen M."/>
            <person name="Howarth C."/>
            <person name="Imamovic A."/>
            <person name="Ireland A."/>
            <person name="Larimer J."/>
            <person name="McCowan C."/>
            <person name="Murphy C."/>
            <person name="Pearson M."/>
            <person name="Poon T.W."/>
            <person name="Priest M."/>
            <person name="Roberts A."/>
            <person name="Saif S."/>
            <person name="Shea T."/>
            <person name="Sisk P."/>
            <person name="Sykes S."/>
            <person name="Wortman J."/>
            <person name="Nusbaum C."/>
            <person name="Birren B."/>
        </authorList>
    </citation>
    <scope>NUCLEOTIDE SEQUENCE [LARGE SCALE GENOMIC DNA]</scope>
    <source>
        <strain evidence="7 8">CBS 101466</strain>
    </source>
</reference>
<dbReference type="RefSeq" id="XP_008720366.1">
    <property type="nucleotide sequence ID" value="XM_008722144.1"/>
</dbReference>
<dbReference type="PANTHER" id="PTHR23502:SF159">
    <property type="entry name" value="TRANSPORTER, PUTATIVE (AFU_ORTHOLOGUE AFUA_4G14230)-RELATED"/>
    <property type="match status" value="1"/>
</dbReference>
<dbReference type="EMBL" id="KB822724">
    <property type="protein sequence ID" value="ETN36834.1"/>
    <property type="molecule type" value="Genomic_DNA"/>
</dbReference>
<accession>W2RM75</accession>
<keyword evidence="2 5" id="KW-0812">Transmembrane</keyword>
<dbReference type="STRING" id="1220924.W2RM75"/>
<feature type="transmembrane region" description="Helical" evidence="5">
    <location>
        <begin position="78"/>
        <end position="97"/>
    </location>
</feature>
<evidence type="ECO:0000313" key="7">
    <source>
        <dbReference type="EMBL" id="ETN36834.1"/>
    </source>
</evidence>
<feature type="transmembrane region" description="Helical" evidence="5">
    <location>
        <begin position="165"/>
        <end position="189"/>
    </location>
</feature>
<dbReference type="HOGENOM" id="CLU_008455_1_1_1"/>
<keyword evidence="8" id="KW-1185">Reference proteome</keyword>
<dbReference type="PROSITE" id="PS50850">
    <property type="entry name" value="MFS"/>
    <property type="match status" value="1"/>
</dbReference>
<dbReference type="GO" id="GO:0022857">
    <property type="term" value="F:transmembrane transporter activity"/>
    <property type="evidence" value="ECO:0007669"/>
    <property type="project" value="InterPro"/>
</dbReference>
<feature type="transmembrane region" description="Helical" evidence="5">
    <location>
        <begin position="40"/>
        <end position="66"/>
    </location>
</feature>
<feature type="transmembrane region" description="Helical" evidence="5">
    <location>
        <begin position="372"/>
        <end position="390"/>
    </location>
</feature>
<evidence type="ECO:0000259" key="6">
    <source>
        <dbReference type="PROSITE" id="PS50850"/>
    </source>
</evidence>
<dbReference type="eggNOG" id="KOG0255">
    <property type="taxonomic scope" value="Eukaryota"/>
</dbReference>
<dbReference type="GeneID" id="19975160"/>
<feature type="transmembrane region" description="Helical" evidence="5">
    <location>
        <begin position="306"/>
        <end position="327"/>
    </location>
</feature>
<dbReference type="InParanoid" id="W2RM75"/>
<name>W2RM75_CYPE1</name>
<dbReference type="InterPro" id="IPR020846">
    <property type="entry name" value="MFS_dom"/>
</dbReference>
<evidence type="ECO:0000256" key="1">
    <source>
        <dbReference type="ARBA" id="ARBA00004141"/>
    </source>
</evidence>
<dbReference type="VEuPathDB" id="FungiDB:HMPREF1541_07821"/>
<dbReference type="SUPFAM" id="SSF103473">
    <property type="entry name" value="MFS general substrate transporter"/>
    <property type="match status" value="1"/>
</dbReference>
<gene>
    <name evidence="7" type="ORF">HMPREF1541_07821</name>
</gene>
<evidence type="ECO:0000256" key="5">
    <source>
        <dbReference type="SAM" id="Phobius"/>
    </source>
</evidence>
<keyword evidence="4 5" id="KW-0472">Membrane</keyword>
<dbReference type="Proteomes" id="UP000030752">
    <property type="component" value="Unassembled WGS sequence"/>
</dbReference>
<feature type="transmembrane region" description="Helical" evidence="5">
    <location>
        <begin position="251"/>
        <end position="272"/>
    </location>
</feature>
<comment type="subcellular location">
    <subcellularLocation>
        <location evidence="1">Membrane</location>
        <topology evidence="1">Multi-pass membrane protein</topology>
    </subcellularLocation>
</comment>
<protein>
    <recommendedName>
        <fullName evidence="6">Major facilitator superfamily (MFS) profile domain-containing protein</fullName>
    </recommendedName>
</protein>
<dbReference type="Gene3D" id="1.20.1250.20">
    <property type="entry name" value="MFS general substrate transporter like domains"/>
    <property type="match status" value="1"/>
</dbReference>
<dbReference type="InterPro" id="IPR036259">
    <property type="entry name" value="MFS_trans_sf"/>
</dbReference>
<sequence length="392" mass="43334">MASHDMSMTALQMEDEVHGPTAPDPTNNLNPQNWSPWKKRFLFCALLSSSILCDGGMTWGATLVIPQSIEWHLTPQRVATSLNYGILLQGVGGVLAVPLMDAFGRLPLWFWPQILTLAMVVGCCLAPTFDTFTAFRAMQGLFGTMPQIIGLPIIHDIYLPRDWPAMINIWGTTFLVGPFLGPALAGYLLKITHSWRDAFRVLAGLYGASTLLVLAFGRETYYNRSSGTQQIRRAKAFLGIGNTEVHKASTMIASSRLVFILAFLRLPLLLVGLSSLVNFTWPIGITTTISTILYAPPYLFNNVEDASMRFAGVIGALLGYAVGYLFNERISRSRTQKTDWRPEYRLHGVWLPVVSSVLGLLTYGLTLHFQKSWVGLAFGWVMVNIGLVASTV</sequence>
<dbReference type="InterPro" id="IPR011701">
    <property type="entry name" value="MFS"/>
</dbReference>
<evidence type="ECO:0000313" key="8">
    <source>
        <dbReference type="Proteomes" id="UP000030752"/>
    </source>
</evidence>
<keyword evidence="3 5" id="KW-1133">Transmembrane helix</keyword>
<feature type="domain" description="Major facilitator superfamily (MFS) profile" evidence="6">
    <location>
        <begin position="1"/>
        <end position="392"/>
    </location>
</feature>
<dbReference type="AlphaFoldDB" id="W2RM75"/>
<evidence type="ECO:0000256" key="3">
    <source>
        <dbReference type="ARBA" id="ARBA00022989"/>
    </source>
</evidence>
<feature type="transmembrane region" description="Helical" evidence="5">
    <location>
        <begin position="348"/>
        <end position="366"/>
    </location>
</feature>
<feature type="transmembrane region" description="Helical" evidence="5">
    <location>
        <begin position="201"/>
        <end position="217"/>
    </location>
</feature>
<evidence type="ECO:0000256" key="2">
    <source>
        <dbReference type="ARBA" id="ARBA00022692"/>
    </source>
</evidence>
<dbReference type="Pfam" id="PF07690">
    <property type="entry name" value="MFS_1"/>
    <property type="match status" value="1"/>
</dbReference>
<feature type="transmembrane region" description="Helical" evidence="5">
    <location>
        <begin position="109"/>
        <end position="129"/>
    </location>
</feature>
<dbReference type="PANTHER" id="PTHR23502">
    <property type="entry name" value="MAJOR FACILITATOR SUPERFAMILY"/>
    <property type="match status" value="1"/>
</dbReference>